<dbReference type="OrthoDB" id="4062651at2759"/>
<feature type="non-terminal residue" evidence="2">
    <location>
        <position position="1"/>
    </location>
</feature>
<dbReference type="PANTHER" id="PTHR46448">
    <property type="entry name" value="PROTEIN KINASE DOMAIN-CONTAINING PROTEIN"/>
    <property type="match status" value="1"/>
</dbReference>
<feature type="domain" description="Protein kinase" evidence="1">
    <location>
        <begin position="9"/>
        <end position="284"/>
    </location>
</feature>
<dbReference type="OMA" id="SVAMSGH"/>
<dbReference type="Proteomes" id="UP000030746">
    <property type="component" value="Unassembled WGS sequence"/>
</dbReference>
<accession>V3ZKZ9</accession>
<gene>
    <name evidence="2" type="ORF">LOTGIDRAFT_62659</name>
</gene>
<dbReference type="Gene3D" id="1.10.510.10">
    <property type="entry name" value="Transferase(Phosphotransferase) domain 1"/>
    <property type="match status" value="1"/>
</dbReference>
<dbReference type="GO" id="GO:0005576">
    <property type="term" value="C:extracellular region"/>
    <property type="evidence" value="ECO:0007669"/>
    <property type="project" value="TreeGrafter"/>
</dbReference>
<evidence type="ECO:0000259" key="1">
    <source>
        <dbReference type="PROSITE" id="PS50011"/>
    </source>
</evidence>
<evidence type="ECO:0000313" key="3">
    <source>
        <dbReference type="Proteomes" id="UP000030746"/>
    </source>
</evidence>
<dbReference type="SUPFAM" id="SSF56112">
    <property type="entry name" value="Protein kinase-like (PK-like)"/>
    <property type="match status" value="1"/>
</dbReference>
<dbReference type="AlphaFoldDB" id="V3ZKZ9"/>
<sequence>LNCDDIDNITDKEYIASGWTKAVYKGLYKGKPVAIKTVDIRGQDVGSCVEAGGSVEDCYWRAAQKIVKEIVILQGIPHDNIIKVIGFCVPQKDSEKDGGRTVVMVTELGETIDLIKLLQMSWEERLRISYDVTVLMYHLSGTLYGPVSMNDYRRQQFVLVNGQLKLSDVDDVGFDEPTCSEDNDCLVIFSSSNFTKKLQCVDGYCHGYNEHRNLFNAGRHFTTFLLPHGAPKTLKLPIDEIVSAYNSLSLNSKKFVEKMTQVVNAYKSGKYLNRSSVEQKKNYIKYSSRDLPGEYDYRCRYSMSGGGCTVSVFDRKEAEDLCSRDPECKSFVMTNSLTWTGMCLVFL</sequence>
<dbReference type="STRING" id="225164.V3ZKZ9"/>
<dbReference type="HOGENOM" id="CLU_044025_0_0_1"/>
<dbReference type="KEGG" id="lgi:LOTGIDRAFT_62659"/>
<name>V3ZKZ9_LOTGI</name>
<dbReference type="GeneID" id="20251658"/>
<dbReference type="InterPro" id="IPR042983">
    <property type="entry name" value="PKDCC"/>
</dbReference>
<dbReference type="GO" id="GO:0001501">
    <property type="term" value="P:skeletal system development"/>
    <property type="evidence" value="ECO:0007669"/>
    <property type="project" value="TreeGrafter"/>
</dbReference>
<dbReference type="InterPro" id="IPR000719">
    <property type="entry name" value="Prot_kinase_dom"/>
</dbReference>
<proteinExistence type="predicted"/>
<dbReference type="EMBL" id="KB202163">
    <property type="protein sequence ID" value="ESO92038.1"/>
    <property type="molecule type" value="Genomic_DNA"/>
</dbReference>
<dbReference type="CTD" id="20251658"/>
<dbReference type="InterPro" id="IPR011009">
    <property type="entry name" value="Kinase-like_dom_sf"/>
</dbReference>
<keyword evidence="3" id="KW-1185">Reference proteome</keyword>
<dbReference type="PANTHER" id="PTHR46448:SF1">
    <property type="entry name" value="PROTEIN KINASE DOMAIN-CONTAINING PROTEIN"/>
    <property type="match status" value="1"/>
</dbReference>
<organism evidence="2 3">
    <name type="scientific">Lottia gigantea</name>
    <name type="common">Giant owl limpet</name>
    <dbReference type="NCBI Taxonomy" id="225164"/>
    <lineage>
        <taxon>Eukaryota</taxon>
        <taxon>Metazoa</taxon>
        <taxon>Spiralia</taxon>
        <taxon>Lophotrochozoa</taxon>
        <taxon>Mollusca</taxon>
        <taxon>Gastropoda</taxon>
        <taxon>Patellogastropoda</taxon>
        <taxon>Lottioidea</taxon>
        <taxon>Lottiidae</taxon>
        <taxon>Lottia</taxon>
    </lineage>
</organism>
<dbReference type="GO" id="GO:0004715">
    <property type="term" value="F:non-membrane spanning protein tyrosine kinase activity"/>
    <property type="evidence" value="ECO:0007669"/>
    <property type="project" value="InterPro"/>
</dbReference>
<reference evidence="2 3" key="1">
    <citation type="journal article" date="2013" name="Nature">
        <title>Insights into bilaterian evolution from three spiralian genomes.</title>
        <authorList>
            <person name="Simakov O."/>
            <person name="Marletaz F."/>
            <person name="Cho S.J."/>
            <person name="Edsinger-Gonzales E."/>
            <person name="Havlak P."/>
            <person name="Hellsten U."/>
            <person name="Kuo D.H."/>
            <person name="Larsson T."/>
            <person name="Lv J."/>
            <person name="Arendt D."/>
            <person name="Savage R."/>
            <person name="Osoegawa K."/>
            <person name="de Jong P."/>
            <person name="Grimwood J."/>
            <person name="Chapman J.A."/>
            <person name="Shapiro H."/>
            <person name="Aerts A."/>
            <person name="Otillar R.P."/>
            <person name="Terry A.Y."/>
            <person name="Boore J.L."/>
            <person name="Grigoriev I.V."/>
            <person name="Lindberg D.R."/>
            <person name="Seaver E.C."/>
            <person name="Weisblat D.A."/>
            <person name="Putnam N.H."/>
            <person name="Rokhsar D.S."/>
        </authorList>
    </citation>
    <scope>NUCLEOTIDE SEQUENCE [LARGE SCALE GENOMIC DNA]</scope>
</reference>
<evidence type="ECO:0000313" key="2">
    <source>
        <dbReference type="EMBL" id="ESO92038.1"/>
    </source>
</evidence>
<feature type="non-terminal residue" evidence="2">
    <location>
        <position position="347"/>
    </location>
</feature>
<dbReference type="PROSITE" id="PS50011">
    <property type="entry name" value="PROTEIN_KINASE_DOM"/>
    <property type="match status" value="1"/>
</dbReference>
<dbReference type="RefSeq" id="XP_009057225.1">
    <property type="nucleotide sequence ID" value="XM_009058977.1"/>
</dbReference>
<protein>
    <recommendedName>
        <fullName evidence="1">Protein kinase domain-containing protein</fullName>
    </recommendedName>
</protein>
<dbReference type="GO" id="GO:0005524">
    <property type="term" value="F:ATP binding"/>
    <property type="evidence" value="ECO:0007669"/>
    <property type="project" value="InterPro"/>
</dbReference>